<dbReference type="GO" id="GO:0008808">
    <property type="term" value="F:cardiolipin synthase activity"/>
    <property type="evidence" value="ECO:0007669"/>
    <property type="project" value="UniProtKB-UniRule"/>
</dbReference>
<evidence type="ECO:0000256" key="10">
    <source>
        <dbReference type="ARBA" id="ARBA00023209"/>
    </source>
</evidence>
<dbReference type="InterPro" id="IPR001736">
    <property type="entry name" value="PLipase_D/transphosphatidylase"/>
</dbReference>
<dbReference type="GO" id="GO:0032049">
    <property type="term" value="P:cardiolipin biosynthetic process"/>
    <property type="evidence" value="ECO:0007669"/>
    <property type="project" value="UniProtKB-UniRule"/>
</dbReference>
<evidence type="ECO:0000313" key="17">
    <source>
        <dbReference type="Proteomes" id="UP000284177"/>
    </source>
</evidence>
<evidence type="ECO:0000256" key="14">
    <source>
        <dbReference type="NCBIfam" id="TIGR04265"/>
    </source>
</evidence>
<dbReference type="PROSITE" id="PS50035">
    <property type="entry name" value="PLD"/>
    <property type="match status" value="2"/>
</dbReference>
<comment type="similarity">
    <text evidence="13">Belongs to the phospholipase D family. Cardiolipin synthase subfamily.</text>
</comment>
<dbReference type="FunFam" id="3.30.870.10:FF:000021">
    <property type="entry name" value="Cardiolipin synthase"/>
    <property type="match status" value="1"/>
</dbReference>
<gene>
    <name evidence="16" type="ORF">BET03_09005</name>
</gene>
<feature type="active site" evidence="13">
    <location>
        <position position="439"/>
    </location>
</feature>
<evidence type="ECO:0000256" key="11">
    <source>
        <dbReference type="ARBA" id="ARBA00023264"/>
    </source>
</evidence>
<keyword evidence="9 13" id="KW-0472">Membrane</keyword>
<dbReference type="SUPFAM" id="SSF56024">
    <property type="entry name" value="Phospholipase D/nuclease"/>
    <property type="match status" value="2"/>
</dbReference>
<feature type="active site" evidence="13">
    <location>
        <position position="263"/>
    </location>
</feature>
<feature type="active site" evidence="13">
    <location>
        <position position="261"/>
    </location>
</feature>
<dbReference type="OrthoDB" id="9762009at2"/>
<comment type="subcellular location">
    <subcellularLocation>
        <location evidence="1 13">Cell membrane</location>
        <topology evidence="1 13">Multi-pass membrane protein</topology>
    </subcellularLocation>
</comment>
<dbReference type="EC" id="2.7.8.-" evidence="13 14"/>
<dbReference type="PANTHER" id="PTHR21248">
    <property type="entry name" value="CARDIOLIPIN SYNTHASE"/>
    <property type="match status" value="1"/>
</dbReference>
<feature type="domain" description="PLD phosphodiesterase" evidence="15">
    <location>
        <begin position="432"/>
        <end position="459"/>
    </location>
</feature>
<evidence type="ECO:0000256" key="8">
    <source>
        <dbReference type="ARBA" id="ARBA00023098"/>
    </source>
</evidence>
<evidence type="ECO:0000313" key="16">
    <source>
        <dbReference type="EMBL" id="RKD33515.1"/>
    </source>
</evidence>
<keyword evidence="10 13" id="KW-0594">Phospholipid biosynthesis</keyword>
<dbReference type="FunFam" id="3.30.870.10:FF:000014">
    <property type="entry name" value="Cardiolipin synthase"/>
    <property type="match status" value="1"/>
</dbReference>
<evidence type="ECO:0000259" key="15">
    <source>
        <dbReference type="PROSITE" id="PS50035"/>
    </source>
</evidence>
<keyword evidence="2 13" id="KW-1003">Cell membrane</keyword>
<evidence type="ECO:0000256" key="9">
    <source>
        <dbReference type="ARBA" id="ARBA00023136"/>
    </source>
</evidence>
<dbReference type="CDD" id="cd09112">
    <property type="entry name" value="PLDc_CLS_2"/>
    <property type="match status" value="1"/>
</dbReference>
<sequence>MFNISKRTLSLIISILIVALIISILIYLVKVNPVYKTIWDKIKTYLGIILTIYSIFIATVIFLENKNPSKTIAWLLILILVPVVGFIFYIFLGHNIRRKMKFEKKKYSDFKHLTYAVDIQKELLKGTDIFKNVEESLVKSKLINLLLKVSNSPFTSNNRTKILKNGDETFKHIIDEIKNAKHHIHMEYFIIKDDDIGNKIREILIGKAKEGVKVRVIYDDVGCWRLSKNYINSLKASGVEIYPFYPVIFPVLSRELNYRNHRKIVVVDGRVGFIGGLNIGDEYLGLNPRLGFWRDTHIKIEGEAVYGIQNTFLKDWEFVSGKYISGKSYYPKLPYYGEQIIQITPSGPDTEWRSIMKAYFTMIATAEERVWIATPYLVPEDSINTALMTAALSGIDVRIIIPSKPDHILVYWASRSNIEDLLKAGVKIYTYEKGFIHSKLLLVDGEVASVGTANLDIRSLEMNFEINSFIYDKEVVKELEKDFIEDLSHSKEVILEEHLKRNILVKFKESIGRLLSPLL</sequence>
<keyword evidence="11 13" id="KW-1208">Phospholipid metabolism</keyword>
<comment type="function">
    <text evidence="12 13">Catalyzes the reversible phosphatidyl group transfer from one phosphatidylglycerol molecule to another to form cardiolipin (CL) (diphosphatidylglycerol) and glycerol.</text>
</comment>
<evidence type="ECO:0000256" key="1">
    <source>
        <dbReference type="ARBA" id="ARBA00004651"/>
    </source>
</evidence>
<feature type="transmembrane region" description="Helical" evidence="13">
    <location>
        <begin position="9"/>
        <end position="29"/>
    </location>
</feature>
<proteinExistence type="inferred from homology"/>
<dbReference type="PANTHER" id="PTHR21248:SF22">
    <property type="entry name" value="PHOSPHOLIPASE D"/>
    <property type="match status" value="1"/>
</dbReference>
<dbReference type="Pfam" id="PF13396">
    <property type="entry name" value="PLDc_N"/>
    <property type="match status" value="1"/>
</dbReference>
<evidence type="ECO:0000256" key="3">
    <source>
        <dbReference type="ARBA" id="ARBA00022516"/>
    </source>
</evidence>
<evidence type="ECO:0000256" key="5">
    <source>
        <dbReference type="ARBA" id="ARBA00022692"/>
    </source>
</evidence>
<evidence type="ECO:0000256" key="2">
    <source>
        <dbReference type="ARBA" id="ARBA00022475"/>
    </source>
</evidence>
<organism evidence="16 17">
    <name type="scientific">Thermohalobacter berrensis</name>
    <dbReference type="NCBI Taxonomy" id="99594"/>
    <lineage>
        <taxon>Bacteria</taxon>
        <taxon>Bacillati</taxon>
        <taxon>Bacillota</taxon>
        <taxon>Tissierellia</taxon>
        <taxon>Tissierellales</taxon>
        <taxon>Thermohalobacteraceae</taxon>
        <taxon>Thermohalobacter</taxon>
    </lineage>
</organism>
<dbReference type="Gene3D" id="3.30.870.10">
    <property type="entry name" value="Endonuclease Chain A"/>
    <property type="match status" value="2"/>
</dbReference>
<dbReference type="GO" id="GO:0005886">
    <property type="term" value="C:plasma membrane"/>
    <property type="evidence" value="ECO:0007669"/>
    <property type="project" value="UniProtKB-SubCell"/>
</dbReference>
<keyword evidence="3 13" id="KW-0444">Lipid biosynthesis</keyword>
<feature type="domain" description="PLD phosphodiesterase" evidence="15">
    <location>
        <begin position="256"/>
        <end position="283"/>
    </location>
</feature>
<name>A0A419T7U2_9FIRM</name>
<accession>A0A419T7U2</accession>
<feature type="active site" evidence="13">
    <location>
        <position position="444"/>
    </location>
</feature>
<comment type="catalytic activity">
    <reaction evidence="13">
        <text>2 a 1,2-diacyl-sn-glycero-3-phospho-(1'-sn-glycerol) = a cardiolipin + glycerol</text>
        <dbReference type="Rhea" id="RHEA:31451"/>
        <dbReference type="ChEBI" id="CHEBI:17754"/>
        <dbReference type="ChEBI" id="CHEBI:62237"/>
        <dbReference type="ChEBI" id="CHEBI:64716"/>
    </reaction>
</comment>
<keyword evidence="6" id="KW-0677">Repeat</keyword>
<dbReference type="CDD" id="cd09110">
    <property type="entry name" value="PLDc_CLS_1"/>
    <property type="match status" value="1"/>
</dbReference>
<dbReference type="NCBIfam" id="TIGR04265">
    <property type="entry name" value="bac_cardiolipin"/>
    <property type="match status" value="1"/>
</dbReference>
<protein>
    <recommendedName>
        <fullName evidence="13 14">Cardiolipin synthase</fullName>
        <shortName evidence="13">CL synthase</shortName>
        <ecNumber evidence="13 14">2.7.8.-</ecNumber>
    </recommendedName>
</protein>
<dbReference type="InterPro" id="IPR025202">
    <property type="entry name" value="PLD-like_dom"/>
</dbReference>
<evidence type="ECO:0000256" key="7">
    <source>
        <dbReference type="ARBA" id="ARBA00022989"/>
    </source>
</evidence>
<comment type="caution">
    <text evidence="16">The sequence shown here is derived from an EMBL/GenBank/DDBJ whole genome shotgun (WGS) entry which is preliminary data.</text>
</comment>
<evidence type="ECO:0000256" key="6">
    <source>
        <dbReference type="ARBA" id="ARBA00022737"/>
    </source>
</evidence>
<dbReference type="Pfam" id="PF13091">
    <property type="entry name" value="PLDc_2"/>
    <property type="match status" value="2"/>
</dbReference>
<feature type="transmembrane region" description="Helical" evidence="13">
    <location>
        <begin position="44"/>
        <end position="63"/>
    </location>
</feature>
<keyword evidence="4 13" id="KW-0808">Transferase</keyword>
<dbReference type="InterPro" id="IPR022924">
    <property type="entry name" value="Cardiolipin_synthase"/>
</dbReference>
<feature type="active site" evidence="13">
    <location>
        <position position="268"/>
    </location>
</feature>
<dbReference type="EMBL" id="MCIB01000005">
    <property type="protein sequence ID" value="RKD33515.1"/>
    <property type="molecule type" value="Genomic_DNA"/>
</dbReference>
<dbReference type="RefSeq" id="WP_120167683.1">
    <property type="nucleotide sequence ID" value="NZ_MCIB01000005.1"/>
</dbReference>
<dbReference type="SMART" id="SM00155">
    <property type="entry name" value="PLDc"/>
    <property type="match status" value="2"/>
</dbReference>
<dbReference type="InterPro" id="IPR030874">
    <property type="entry name" value="Cardiolipin_synth_Firmi"/>
</dbReference>
<keyword evidence="17" id="KW-1185">Reference proteome</keyword>
<keyword evidence="8 13" id="KW-0443">Lipid metabolism</keyword>
<dbReference type="Proteomes" id="UP000284177">
    <property type="component" value="Unassembled WGS sequence"/>
</dbReference>
<feature type="active site" evidence="13">
    <location>
        <position position="437"/>
    </location>
</feature>
<reference evidence="16 17" key="1">
    <citation type="submission" date="2016-08" db="EMBL/GenBank/DDBJ databases">
        <title>Novel Firmicutes and Novel Genomes.</title>
        <authorList>
            <person name="Poppleton D.I."/>
            <person name="Gribaldo S."/>
        </authorList>
    </citation>
    <scope>NUCLEOTIDE SEQUENCE [LARGE SCALE GENOMIC DNA]</scope>
    <source>
        <strain evidence="16 17">CTT3</strain>
    </source>
</reference>
<keyword evidence="7 13" id="KW-1133">Transmembrane helix</keyword>
<dbReference type="InterPro" id="IPR027379">
    <property type="entry name" value="CLS_N"/>
</dbReference>
<dbReference type="HAMAP" id="MF_01916">
    <property type="entry name" value="Cardiolipin_synth_Cls"/>
    <property type="match status" value="1"/>
</dbReference>
<feature type="transmembrane region" description="Helical" evidence="13">
    <location>
        <begin position="72"/>
        <end position="92"/>
    </location>
</feature>
<evidence type="ECO:0000256" key="12">
    <source>
        <dbReference type="ARBA" id="ARBA00057569"/>
    </source>
</evidence>
<dbReference type="AlphaFoldDB" id="A0A419T7U2"/>
<evidence type="ECO:0000256" key="4">
    <source>
        <dbReference type="ARBA" id="ARBA00022679"/>
    </source>
</evidence>
<keyword evidence="5 13" id="KW-0812">Transmembrane</keyword>
<evidence type="ECO:0000256" key="13">
    <source>
        <dbReference type="HAMAP-Rule" id="MF_01916"/>
    </source>
</evidence>